<dbReference type="AlphaFoldDB" id="A0A7S0XBY1"/>
<gene>
    <name evidence="2" type="ORF">MANT1106_LOCUS16543</name>
</gene>
<name>A0A7S0XBY1_9CHLO</name>
<dbReference type="EMBL" id="HBFC01027493">
    <property type="protein sequence ID" value="CAD8714964.1"/>
    <property type="molecule type" value="Transcribed_RNA"/>
</dbReference>
<sequence>MGPVRRAMPEQNVRRAWRDRDVPQPWPTWAGSVRGVRGAAAVAAAAATAAAAASPGLEPDVNDASNLGRHQVGQMIMTDATPALFTYQCDANNCGAQHPTEGDFPGGIFQYVDDRCAVMGGIGCEGAEGGETGCRACYLGTEAATFPGSLGYPQCPSCICEEFGYPAEDCIMCTGFYNYFKFDVLAVRGGHGGDPDKSADNCMQFADLLLFDIDGSTIPVDHAASTNPGGDNPDGEGPGGGTDGDLDVKFLDLSFGTNVDGGSTLIFGVQGDKRMIRGYEFFTANDHNSRDPVRWRLSGGRSPDGPWYEFSYVTDATPPLDRKSSYGVFDPCVSN</sequence>
<proteinExistence type="predicted"/>
<feature type="region of interest" description="Disordered" evidence="1">
    <location>
        <begin position="221"/>
        <end position="243"/>
    </location>
</feature>
<protein>
    <submittedName>
        <fullName evidence="2">Uncharacterized protein</fullName>
    </submittedName>
</protein>
<reference evidence="2" key="1">
    <citation type="submission" date="2021-01" db="EMBL/GenBank/DDBJ databases">
        <authorList>
            <person name="Corre E."/>
            <person name="Pelletier E."/>
            <person name="Niang G."/>
            <person name="Scheremetjew M."/>
            <person name="Finn R."/>
            <person name="Kale V."/>
            <person name="Holt S."/>
            <person name="Cochrane G."/>
            <person name="Meng A."/>
            <person name="Brown T."/>
            <person name="Cohen L."/>
        </authorList>
    </citation>
    <scope>NUCLEOTIDE SEQUENCE</scope>
    <source>
        <strain evidence="2">SL-175</strain>
    </source>
</reference>
<organism evidence="2">
    <name type="scientific">Mantoniella antarctica</name>
    <dbReference type="NCBI Taxonomy" id="81844"/>
    <lineage>
        <taxon>Eukaryota</taxon>
        <taxon>Viridiplantae</taxon>
        <taxon>Chlorophyta</taxon>
        <taxon>Mamiellophyceae</taxon>
        <taxon>Mamiellales</taxon>
        <taxon>Mamiellaceae</taxon>
        <taxon>Mantoniella</taxon>
    </lineage>
</organism>
<evidence type="ECO:0000256" key="1">
    <source>
        <dbReference type="SAM" id="MobiDB-lite"/>
    </source>
</evidence>
<evidence type="ECO:0000313" key="2">
    <source>
        <dbReference type="EMBL" id="CAD8714964.1"/>
    </source>
</evidence>
<accession>A0A7S0XBY1</accession>